<name>A0A9W6N8F0_9HYPH</name>
<organism evidence="2 3">
    <name type="scientific">Methylopila turkensis</name>
    <dbReference type="NCBI Taxonomy" id="1437816"/>
    <lineage>
        <taxon>Bacteria</taxon>
        <taxon>Pseudomonadati</taxon>
        <taxon>Pseudomonadota</taxon>
        <taxon>Alphaproteobacteria</taxon>
        <taxon>Hyphomicrobiales</taxon>
        <taxon>Methylopilaceae</taxon>
        <taxon>Methylopila</taxon>
    </lineage>
</organism>
<feature type="compositionally biased region" description="Gly residues" evidence="1">
    <location>
        <begin position="19"/>
        <end position="31"/>
    </location>
</feature>
<reference evidence="2" key="1">
    <citation type="journal article" date="2014" name="Int. J. Syst. Evol. Microbiol.">
        <title>Complete genome sequence of Corynebacterium casei LMG S-19264T (=DSM 44701T), isolated from a smear-ripened cheese.</title>
        <authorList>
            <consortium name="US DOE Joint Genome Institute (JGI-PGF)"/>
            <person name="Walter F."/>
            <person name="Albersmeier A."/>
            <person name="Kalinowski J."/>
            <person name="Ruckert C."/>
        </authorList>
    </citation>
    <scope>NUCLEOTIDE SEQUENCE</scope>
    <source>
        <strain evidence="2">VKM B-2748</strain>
    </source>
</reference>
<dbReference type="Proteomes" id="UP001143309">
    <property type="component" value="Unassembled WGS sequence"/>
</dbReference>
<comment type="caution">
    <text evidence="2">The sequence shown here is derived from an EMBL/GenBank/DDBJ whole genome shotgun (WGS) entry which is preliminary data.</text>
</comment>
<protein>
    <submittedName>
        <fullName evidence="2">Uncharacterized protein</fullName>
    </submittedName>
</protein>
<evidence type="ECO:0000313" key="3">
    <source>
        <dbReference type="Proteomes" id="UP001143309"/>
    </source>
</evidence>
<evidence type="ECO:0000256" key="1">
    <source>
        <dbReference type="SAM" id="MobiDB-lite"/>
    </source>
</evidence>
<feature type="region of interest" description="Disordered" evidence="1">
    <location>
        <begin position="12"/>
        <end position="129"/>
    </location>
</feature>
<accession>A0A9W6N8F0</accession>
<dbReference type="AlphaFoldDB" id="A0A9W6N8F0"/>
<sequence length="129" mass="13740">MPFAARLGIVSLPSPIHGGVAGPSGGAGGGRSLRQEGPALLSREPDRGAEMECSVGNTSYPRHYDRGVSRASRSCRKPRMGTPRRQIKAQFTQRRRGVPVPPSVVSQAPTERPPRRPAAERSGAFRASA</sequence>
<proteinExistence type="predicted"/>
<gene>
    <name evidence="2" type="ORF">GCM10008174_32340</name>
</gene>
<dbReference type="EMBL" id="BSFL01000003">
    <property type="protein sequence ID" value="GLK81493.1"/>
    <property type="molecule type" value="Genomic_DNA"/>
</dbReference>
<reference evidence="2" key="2">
    <citation type="submission" date="2023-01" db="EMBL/GenBank/DDBJ databases">
        <authorList>
            <person name="Sun Q."/>
            <person name="Evtushenko L."/>
        </authorList>
    </citation>
    <scope>NUCLEOTIDE SEQUENCE</scope>
    <source>
        <strain evidence="2">VKM B-2748</strain>
    </source>
</reference>
<evidence type="ECO:0000313" key="2">
    <source>
        <dbReference type="EMBL" id="GLK81493.1"/>
    </source>
</evidence>
<keyword evidence="3" id="KW-1185">Reference proteome</keyword>